<evidence type="ECO:0000313" key="1">
    <source>
        <dbReference type="EMBL" id="KAJ8106139.1"/>
    </source>
</evidence>
<reference evidence="1" key="1">
    <citation type="submission" date="2022-11" db="EMBL/GenBank/DDBJ databases">
        <title>Genome Sequence of Boeremia exigua.</title>
        <authorList>
            <person name="Buettner E."/>
        </authorList>
    </citation>
    <scope>NUCLEOTIDE SEQUENCE</scope>
    <source>
        <strain evidence="1">CU02</strain>
    </source>
</reference>
<gene>
    <name evidence="1" type="ORF">OPT61_g9739</name>
</gene>
<name>A0ACC2HTM7_9PLEO</name>
<organism evidence="1 2">
    <name type="scientific">Boeremia exigua</name>
    <dbReference type="NCBI Taxonomy" id="749465"/>
    <lineage>
        <taxon>Eukaryota</taxon>
        <taxon>Fungi</taxon>
        <taxon>Dikarya</taxon>
        <taxon>Ascomycota</taxon>
        <taxon>Pezizomycotina</taxon>
        <taxon>Dothideomycetes</taxon>
        <taxon>Pleosporomycetidae</taxon>
        <taxon>Pleosporales</taxon>
        <taxon>Pleosporineae</taxon>
        <taxon>Didymellaceae</taxon>
        <taxon>Boeremia</taxon>
    </lineage>
</organism>
<accession>A0ACC2HTM7</accession>
<comment type="caution">
    <text evidence="1">The sequence shown here is derived from an EMBL/GenBank/DDBJ whole genome shotgun (WGS) entry which is preliminary data.</text>
</comment>
<protein>
    <submittedName>
        <fullName evidence="1">Uncharacterized protein</fullName>
    </submittedName>
</protein>
<dbReference type="Proteomes" id="UP001153331">
    <property type="component" value="Unassembled WGS sequence"/>
</dbReference>
<keyword evidence="2" id="KW-1185">Reference proteome</keyword>
<proteinExistence type="predicted"/>
<evidence type="ECO:0000313" key="2">
    <source>
        <dbReference type="Proteomes" id="UP001153331"/>
    </source>
</evidence>
<dbReference type="EMBL" id="JAPHNI010001259">
    <property type="protein sequence ID" value="KAJ8106139.1"/>
    <property type="molecule type" value="Genomic_DNA"/>
</dbReference>
<sequence length="443" mass="49061">MKFPYKVAVYPVRKCGRLVSAALPLDLHSAHGFDTRTFCSRRCADSVSRSERRPSTGPLVTCDTPSGTLNDGRSLFLKSVYLTLPLSCKTSSEERAFGASARASLPKWVPYAAELLPADQRDAFDQQLFDHALRTEALAVWTCPYHCGFLNGVTQPNATPGFPHVECAGCKDHFCANCKVRWHSTQSCQEYRVAHPEAQDNDEAEQLLEMARMGAKRCPRCQFIIVKDGGCDHIFCQQCHFEFDWMQAVDVTAPLPTFGHPTSTLPDWDKSKQVQDKASIRDSTSVDGASVQTKKDIIFYDQGLQVWWPEICELEALAGQAEGRRFIREPSQDRGNLWAFIMVDHEHVGGTDFAEALGGHYPQYYTPGEQMLGLDPLGRMVVAGSGDPNDPYSHFGSQRTLYHPADALLTYGGGPAGRGQVNVEQYGFHGGWGGEGEEPDTWG</sequence>